<name>A0A3P8XU98_ESOLU</name>
<evidence type="ECO:0000313" key="11">
    <source>
        <dbReference type="Ensembl" id="ENSELUP00000007324.3"/>
    </source>
</evidence>
<feature type="transmembrane region" description="Helical" evidence="8">
    <location>
        <begin position="426"/>
        <end position="446"/>
    </location>
</feature>
<feature type="chain" id="PRO_5044327956" description="Proline-rich transmembrane protein 3/4 domain-containing protein" evidence="9">
    <location>
        <begin position="21"/>
        <end position="867"/>
    </location>
</feature>
<evidence type="ECO:0000256" key="6">
    <source>
        <dbReference type="ARBA" id="ARBA00023136"/>
    </source>
</evidence>
<dbReference type="InterPro" id="IPR059081">
    <property type="entry name" value="PRRT3-4"/>
</dbReference>
<dbReference type="KEGG" id="els:105016860"/>
<dbReference type="Pfam" id="PF25987">
    <property type="entry name" value="PRRT3"/>
    <property type="match status" value="1"/>
</dbReference>
<feature type="transmembrane region" description="Helical" evidence="8">
    <location>
        <begin position="586"/>
        <end position="608"/>
    </location>
</feature>
<comment type="subcellular location">
    <subcellularLocation>
        <location evidence="1">Membrane</location>
        <topology evidence="1">Multi-pass membrane protein</topology>
    </subcellularLocation>
</comment>
<reference evidence="12" key="1">
    <citation type="journal article" date="2014" name="PLoS ONE">
        <title>The genome and linkage map of the northern pike (Esox lucius): conserved synteny revealed between the salmonid sister group and the Neoteleostei.</title>
        <authorList>
            <person name="Rondeau E.B."/>
            <person name="Minkley D.R."/>
            <person name="Leong J.S."/>
            <person name="Messmer A.M."/>
            <person name="Jantzen J.R."/>
            <person name="von Schalburg K.R."/>
            <person name="Lemon C."/>
            <person name="Bird N.H."/>
            <person name="Koop B.F."/>
        </authorList>
    </citation>
    <scope>NUCLEOTIDE SEQUENCE</scope>
</reference>
<keyword evidence="2" id="KW-0597">Phosphoprotein</keyword>
<dbReference type="GeneTree" id="ENSGT00730000111360"/>
<dbReference type="InParanoid" id="A0A3P8XU98"/>
<feature type="transmembrane region" description="Helical" evidence="8">
    <location>
        <begin position="545"/>
        <end position="566"/>
    </location>
</feature>
<dbReference type="Proteomes" id="UP000265140">
    <property type="component" value="Chromosome 17"/>
</dbReference>
<feature type="region of interest" description="Disordered" evidence="7">
    <location>
        <begin position="164"/>
        <end position="184"/>
    </location>
</feature>
<dbReference type="Bgee" id="ENSELUG00000008114">
    <property type="expression patterns" value="Expressed in camera-type eye"/>
</dbReference>
<feature type="transmembrane region" description="Helical" evidence="8">
    <location>
        <begin position="394"/>
        <end position="414"/>
    </location>
</feature>
<accession>A0A3P8XU98</accession>
<feature type="transmembrane region" description="Helical" evidence="8">
    <location>
        <begin position="360"/>
        <end position="382"/>
    </location>
</feature>
<feature type="region of interest" description="Disordered" evidence="7">
    <location>
        <begin position="48"/>
        <end position="124"/>
    </location>
</feature>
<evidence type="ECO:0000313" key="12">
    <source>
        <dbReference type="Proteomes" id="UP000265140"/>
    </source>
</evidence>
<reference evidence="11" key="4">
    <citation type="submission" date="2025-09" db="UniProtKB">
        <authorList>
            <consortium name="Ensembl"/>
        </authorList>
    </citation>
    <scope>IDENTIFICATION</scope>
</reference>
<proteinExistence type="predicted"/>
<feature type="compositionally biased region" description="Acidic residues" evidence="7">
    <location>
        <begin position="98"/>
        <end position="116"/>
    </location>
</feature>
<feature type="region of interest" description="Disordered" evidence="7">
    <location>
        <begin position="240"/>
        <end position="264"/>
    </location>
</feature>
<dbReference type="InterPro" id="IPR043242">
    <property type="entry name" value="PRRT3"/>
</dbReference>
<sequence>MAPLSRLVLVLSALLHCSPGRMIGTTSATHSSGSSDLVRRLALSSSKRDLAAAERSTTQQPGTDVLMPAGGTGVPGKQATDKEELAGSSVGRSRGSDESVDDGGLGDEVLIDDDPEPQSVPSTRHIPSMFFPAPVPLPPVPRDHVSPAEPDRMAQTKLSLTATSETPVSLVKDDHSGPYLEPGFPTVEISEQMTTTVKLKKTRPNIARGDGPEKGRLGENEEQGVVVLKDIFVIDSLEPVSSNTQGKHSHSSTLSSANPGQAPLLTYRSETDKSIPDTPTTESSVLPSPVIHTTHQHGRNVKVLPAFAVRYDVFGHVTHRSLNGGPCVQALGPCVVPTATYGTMLLWEDLSRTLAFAWELHVYGSACLFLLLSCVAALGMIGGSTKVHHLCGNLTLANGLLLLTGALRAVLLLTDPYGTRRVLSRPVLTALYNLPLPLMLWAQVALNMIPHRRADVNQRPSPLQRPYVVGGLAVTHCTLLLGADLLSPALSPDLPVALQSLSLCWCLPLCLGLLTQSLSHLHPFSKTPIPQWGTPQRSEERARRVAAVCALLGLLCLGMQIYSLLWLYGLLGDWRRFSWGWWLGQFWARVLELFWCFSMLVLASWVFWTPRRSRARCEHNQRKAKGLSFWERVQETLWMGPFRKSEKNWAELMPNNWAGQHPSRTDSGSILGVYDDPHTADSLRDTVSLPHQSGGGGVHTASSGEAHLLWQQMGERECILSFIEFDMRPPSPINLSLSIDNALQRDHRHLLGVGSLFSAPLPSSWALSAGATDSDPSRGDNELAPASPTFSGYGWGRDADSRPVTPDHFSVKEQPKTESQPYSIPEHHVEKVPDNDVYISMVLDEVSKPGITEEEDWGCVGVDFTNL</sequence>
<dbReference type="Ensembl" id="ENSELUT00000007452.3">
    <property type="protein sequence ID" value="ENSELUP00000007324.3"/>
    <property type="gene ID" value="ENSELUG00000008114.3"/>
</dbReference>
<dbReference type="GeneID" id="105016860"/>
<reference evidence="11" key="2">
    <citation type="submission" date="2020-02" db="EMBL/GenBank/DDBJ databases">
        <title>Esox lucius (northern pike) genome, fEsoLuc1, primary haplotype.</title>
        <authorList>
            <person name="Myers G."/>
            <person name="Karagic N."/>
            <person name="Meyer A."/>
            <person name="Pippel M."/>
            <person name="Reichard M."/>
            <person name="Winkler S."/>
            <person name="Tracey A."/>
            <person name="Sims Y."/>
            <person name="Howe K."/>
            <person name="Rhie A."/>
            <person name="Formenti G."/>
            <person name="Durbin R."/>
            <person name="Fedrigo O."/>
            <person name="Jarvis E.D."/>
        </authorList>
    </citation>
    <scope>NUCLEOTIDE SEQUENCE [LARGE SCALE GENOMIC DNA]</scope>
</reference>
<dbReference type="RefSeq" id="XP_034143012.1">
    <property type="nucleotide sequence ID" value="XM_034287121.1"/>
</dbReference>
<evidence type="ECO:0000259" key="10">
    <source>
        <dbReference type="Pfam" id="PF25987"/>
    </source>
</evidence>
<evidence type="ECO:0000256" key="2">
    <source>
        <dbReference type="ARBA" id="ARBA00022553"/>
    </source>
</evidence>
<dbReference type="OMA" id="CRWEVEA"/>
<dbReference type="PANTHER" id="PTHR47400:SF1">
    <property type="entry name" value="PROLINE-RICH TRANSMEMBRANE PROTEIN 3"/>
    <property type="match status" value="1"/>
</dbReference>
<keyword evidence="12" id="KW-1185">Reference proteome</keyword>
<dbReference type="RefSeq" id="XP_019910945.3">
    <property type="nucleotide sequence ID" value="XM_020055386.3"/>
</dbReference>
<evidence type="ECO:0000256" key="7">
    <source>
        <dbReference type="SAM" id="MobiDB-lite"/>
    </source>
</evidence>
<evidence type="ECO:0000256" key="3">
    <source>
        <dbReference type="ARBA" id="ARBA00022692"/>
    </source>
</evidence>
<dbReference type="AlphaFoldDB" id="A0A3P8XU98"/>
<keyword evidence="3 8" id="KW-0812">Transmembrane</keyword>
<evidence type="ECO:0000256" key="8">
    <source>
        <dbReference type="SAM" id="Phobius"/>
    </source>
</evidence>
<dbReference type="RefSeq" id="XP_010879275.4">
    <property type="nucleotide sequence ID" value="XM_010880973.5"/>
</dbReference>
<evidence type="ECO:0000256" key="4">
    <source>
        <dbReference type="ARBA" id="ARBA00022729"/>
    </source>
</evidence>
<dbReference type="STRING" id="8010.ENSELUP00000007324"/>
<evidence type="ECO:0000256" key="1">
    <source>
        <dbReference type="ARBA" id="ARBA00004141"/>
    </source>
</evidence>
<keyword evidence="5 8" id="KW-1133">Transmembrane helix</keyword>
<keyword evidence="4 9" id="KW-0732">Signal</keyword>
<reference evidence="11" key="3">
    <citation type="submission" date="2025-08" db="UniProtKB">
        <authorList>
            <consortium name="Ensembl"/>
        </authorList>
    </citation>
    <scope>IDENTIFICATION</scope>
</reference>
<dbReference type="PANTHER" id="PTHR47400">
    <property type="entry name" value="PROLINE-RICH TRANSMEMBRANE PROTEIN 3"/>
    <property type="match status" value="1"/>
</dbReference>
<evidence type="ECO:0000256" key="5">
    <source>
        <dbReference type="ARBA" id="ARBA00022989"/>
    </source>
</evidence>
<feature type="signal peptide" evidence="9">
    <location>
        <begin position="1"/>
        <end position="20"/>
    </location>
</feature>
<feature type="region of interest" description="Disordered" evidence="7">
    <location>
        <begin position="768"/>
        <end position="827"/>
    </location>
</feature>
<feature type="domain" description="Proline-rich transmembrane protein 3/4" evidence="10">
    <location>
        <begin position="339"/>
        <end position="617"/>
    </location>
</feature>
<dbReference type="RefSeq" id="XP_019910944.3">
    <property type="nucleotide sequence ID" value="XM_020055385.3"/>
</dbReference>
<protein>
    <recommendedName>
        <fullName evidence="10">Proline-rich transmembrane protein 3/4 domain-containing protein</fullName>
    </recommendedName>
</protein>
<keyword evidence="6 8" id="KW-0472">Membrane</keyword>
<organism evidence="11 12">
    <name type="scientific">Esox lucius</name>
    <name type="common">Northern pike</name>
    <dbReference type="NCBI Taxonomy" id="8010"/>
    <lineage>
        <taxon>Eukaryota</taxon>
        <taxon>Metazoa</taxon>
        <taxon>Chordata</taxon>
        <taxon>Craniata</taxon>
        <taxon>Vertebrata</taxon>
        <taxon>Euteleostomi</taxon>
        <taxon>Actinopterygii</taxon>
        <taxon>Neopterygii</taxon>
        <taxon>Teleostei</taxon>
        <taxon>Protacanthopterygii</taxon>
        <taxon>Esociformes</taxon>
        <taxon>Esocidae</taxon>
        <taxon>Esox</taxon>
    </lineage>
</organism>
<feature type="compositionally biased region" description="Polar residues" evidence="7">
    <location>
        <begin position="240"/>
        <end position="259"/>
    </location>
</feature>
<evidence type="ECO:0000256" key="9">
    <source>
        <dbReference type="SAM" id="SignalP"/>
    </source>
</evidence>